<evidence type="ECO:0000313" key="2">
    <source>
        <dbReference type="Proteomes" id="UP000266673"/>
    </source>
</evidence>
<dbReference type="SUPFAM" id="SSF56399">
    <property type="entry name" value="ADP-ribosylation"/>
    <property type="match status" value="1"/>
</dbReference>
<protein>
    <submittedName>
        <fullName evidence="1">Uncharacterized protein</fullName>
    </submittedName>
</protein>
<organism evidence="1 2">
    <name type="scientific">Gigaspora rosea</name>
    <dbReference type="NCBI Taxonomy" id="44941"/>
    <lineage>
        <taxon>Eukaryota</taxon>
        <taxon>Fungi</taxon>
        <taxon>Fungi incertae sedis</taxon>
        <taxon>Mucoromycota</taxon>
        <taxon>Glomeromycotina</taxon>
        <taxon>Glomeromycetes</taxon>
        <taxon>Diversisporales</taxon>
        <taxon>Gigasporaceae</taxon>
        <taxon>Gigaspora</taxon>
    </lineage>
</organism>
<dbReference type="AlphaFoldDB" id="A0A397V1X9"/>
<reference evidence="1 2" key="1">
    <citation type="submission" date="2018-06" db="EMBL/GenBank/DDBJ databases">
        <title>Comparative genomics reveals the genomic features of Rhizophagus irregularis, R. cerebriforme, R. diaphanum and Gigaspora rosea, and their symbiotic lifestyle signature.</title>
        <authorList>
            <person name="Morin E."/>
            <person name="San Clemente H."/>
            <person name="Chen E.C.H."/>
            <person name="De La Providencia I."/>
            <person name="Hainaut M."/>
            <person name="Kuo A."/>
            <person name="Kohler A."/>
            <person name="Murat C."/>
            <person name="Tang N."/>
            <person name="Roy S."/>
            <person name="Loubradou J."/>
            <person name="Henrissat B."/>
            <person name="Grigoriev I.V."/>
            <person name="Corradi N."/>
            <person name="Roux C."/>
            <person name="Martin F.M."/>
        </authorList>
    </citation>
    <scope>NUCLEOTIDE SEQUENCE [LARGE SCALE GENOMIC DNA]</scope>
    <source>
        <strain evidence="1 2">DAOM 194757</strain>
    </source>
</reference>
<name>A0A397V1X9_9GLOM</name>
<dbReference type="EMBL" id="QKWP01000677">
    <property type="protein sequence ID" value="RIB16415.1"/>
    <property type="molecule type" value="Genomic_DNA"/>
</dbReference>
<sequence length="286" mass="31328">MNKQYNKESLGSKIDHGMKQFIKKKPKSICQTPGCSNPCAGRKNVYCAECIKYPLLVQNTYIPPVTVNQLPPSLPVPVNQTPLPTVNQTSLSPPGTATQAAVTVKLTTNSPPKLTKIFSTLAIIKTKMTLLTANDSEYINIQQFFRTGLPHNTILGIFKLNMPIHLGIAHKNYRASHFCMKSLRAFHGTKSKCSPKRFISNPKAKFCKSGCGVCGIAQNGNKKKFSGDKKLWFSDNSSISLGYCNGFGGAGEKAMFVIDLITNMSDPIFTLGSEAATLPKYLIIFQ</sequence>
<proteinExistence type="predicted"/>
<dbReference type="OrthoDB" id="2503928at2759"/>
<accession>A0A397V1X9</accession>
<dbReference type="Gene3D" id="3.90.228.10">
    <property type="match status" value="1"/>
</dbReference>
<comment type="caution">
    <text evidence="1">The sequence shown here is derived from an EMBL/GenBank/DDBJ whole genome shotgun (WGS) entry which is preliminary data.</text>
</comment>
<keyword evidence="2" id="KW-1185">Reference proteome</keyword>
<dbReference type="Proteomes" id="UP000266673">
    <property type="component" value="Unassembled WGS sequence"/>
</dbReference>
<gene>
    <name evidence="1" type="ORF">C2G38_2247024</name>
</gene>
<evidence type="ECO:0000313" key="1">
    <source>
        <dbReference type="EMBL" id="RIB16415.1"/>
    </source>
</evidence>